<dbReference type="FunFam" id="3.40.50.720:FF:000101">
    <property type="entry name" value="GDP-L-fucose synthase"/>
    <property type="match status" value="1"/>
</dbReference>
<dbReference type="GO" id="GO:0016853">
    <property type="term" value="F:isomerase activity"/>
    <property type="evidence" value="ECO:0007669"/>
    <property type="project" value="UniProtKB-KW"/>
</dbReference>
<sequence>MNSESRIYVAGHTGMVGSAIVRCLEHNGYKNIIYRSHSELDLTDQAATDDFFRTEKPDYVFTAAAKVGGIHANNTYPADFIMENMLIECNIIKSSFKYNVEKLMFLGSSCIYPKTCPQPIKEEYLLTGPLEPTNEAYALAKISGIKMCQSYNRQYGTKYICAMPASLYGVNDRFDIYNAHVIPSMIIKLHGAMLEERPSVVLWGTGTPLREFLYVDDMARACLKLMLTYAGNEFINIGSGEEISIRDLAETIKKVIGYKGDIIFDATKPDGTPRRVIDNSRIQQTGWRPQIDMEEGLRLEYEYYLKHVLSKGEN</sequence>
<reference evidence="11 12" key="1">
    <citation type="journal article" date="2013" name="Genome Announc.">
        <title>Draft Genome Sequence of the Cellulolytic, Mesophilic, Anaerobic Bacterium Clostridium termitidis Strain CT1112 (DSM 5398).</title>
        <authorList>
            <person name="Lal S."/>
            <person name="Ramachandran U."/>
            <person name="Zhang X."/>
            <person name="Munir R."/>
            <person name="Sparling R."/>
            <person name="Levin D.B."/>
        </authorList>
    </citation>
    <scope>NUCLEOTIDE SEQUENCE [LARGE SCALE GENOMIC DNA]</scope>
    <source>
        <strain evidence="11 12">CT1112</strain>
    </source>
</reference>
<dbReference type="AlphaFoldDB" id="S0FG78"/>
<feature type="active site" description="Proton donor/acceptor" evidence="9">
    <location>
        <position position="137"/>
    </location>
</feature>
<dbReference type="Pfam" id="PF01370">
    <property type="entry name" value="Epimerase"/>
    <property type="match status" value="1"/>
</dbReference>
<comment type="caution">
    <text evidence="11">The sequence shown here is derived from an EMBL/GenBank/DDBJ whole genome shotgun (WGS) entry which is preliminary data.</text>
</comment>
<accession>S0FG78</accession>
<dbReference type="RefSeq" id="WP_004629315.1">
    <property type="nucleotide sequence ID" value="NZ_AORV01000061.1"/>
</dbReference>
<evidence type="ECO:0000313" key="12">
    <source>
        <dbReference type="Proteomes" id="UP000014155"/>
    </source>
</evidence>
<dbReference type="InterPro" id="IPR028614">
    <property type="entry name" value="GDP_fucose/colitose_synth"/>
</dbReference>
<keyword evidence="4 9" id="KW-0521">NADP</keyword>
<feature type="binding site" evidence="9">
    <location>
        <position position="180"/>
    </location>
    <ligand>
        <name>NADP(+)</name>
        <dbReference type="ChEBI" id="CHEBI:58349"/>
    </ligand>
</feature>
<feature type="domain" description="NAD-dependent epimerase/dehydratase" evidence="10">
    <location>
        <begin position="7"/>
        <end position="238"/>
    </location>
</feature>
<comment type="catalytic activity">
    <reaction evidence="8 9">
        <text>GDP-beta-L-fucose + NADP(+) = GDP-4-dehydro-alpha-D-rhamnose + NADPH + H(+)</text>
        <dbReference type="Rhea" id="RHEA:18885"/>
        <dbReference type="ChEBI" id="CHEBI:15378"/>
        <dbReference type="ChEBI" id="CHEBI:57273"/>
        <dbReference type="ChEBI" id="CHEBI:57783"/>
        <dbReference type="ChEBI" id="CHEBI:57964"/>
        <dbReference type="ChEBI" id="CHEBI:58349"/>
        <dbReference type="EC" id="1.1.1.271"/>
    </reaction>
</comment>
<dbReference type="PANTHER" id="PTHR43238:SF1">
    <property type="entry name" value="GDP-L-FUCOSE SYNTHASE"/>
    <property type="match status" value="1"/>
</dbReference>
<keyword evidence="12" id="KW-1185">Reference proteome</keyword>
<dbReference type="GO" id="GO:0042351">
    <property type="term" value="P:'de novo' GDP-L-fucose biosynthetic process"/>
    <property type="evidence" value="ECO:0007669"/>
    <property type="project" value="UniProtKB-UniRule"/>
</dbReference>
<dbReference type="CDD" id="cd05239">
    <property type="entry name" value="GDP_FS_SDR_e"/>
    <property type="match status" value="1"/>
</dbReference>
<evidence type="ECO:0000256" key="7">
    <source>
        <dbReference type="ARBA" id="ARBA00023268"/>
    </source>
</evidence>
<keyword evidence="6 9" id="KW-0413">Isomerase</keyword>
<name>S0FG78_RUMCE</name>
<gene>
    <name evidence="9" type="primary">fcl</name>
    <name evidence="11" type="ORF">CTER_4349</name>
</gene>
<dbReference type="PATRIC" id="fig|1195236.3.peg.4529"/>
<dbReference type="EC" id="1.1.1.271" evidence="3 9"/>
<dbReference type="GO" id="GO:0070401">
    <property type="term" value="F:NADP+ binding"/>
    <property type="evidence" value="ECO:0007669"/>
    <property type="project" value="UniProtKB-UniRule"/>
</dbReference>
<dbReference type="GO" id="GO:0050577">
    <property type="term" value="F:GDP-L-fucose synthase activity"/>
    <property type="evidence" value="ECO:0007669"/>
    <property type="project" value="UniProtKB-UniRule"/>
</dbReference>
<dbReference type="Gene3D" id="3.90.25.10">
    <property type="entry name" value="UDP-galactose 4-epimerase, domain 1"/>
    <property type="match status" value="1"/>
</dbReference>
<dbReference type="STRING" id="1195236.CTER_4349"/>
<feature type="site" description="Important for catalytic activity" evidence="9">
    <location>
        <position position="110"/>
    </location>
</feature>
<feature type="binding site" evidence="9">
    <location>
        <begin position="106"/>
        <end position="109"/>
    </location>
    <ligand>
        <name>NADP(+)</name>
        <dbReference type="ChEBI" id="CHEBI:58349"/>
    </ligand>
</feature>
<dbReference type="Gene3D" id="3.40.50.720">
    <property type="entry name" value="NAD(P)-binding Rossmann-like Domain"/>
    <property type="match status" value="1"/>
</dbReference>
<feature type="binding site" evidence="9">
    <location>
        <position position="270"/>
    </location>
    <ligand>
        <name>substrate</name>
    </ligand>
</feature>
<dbReference type="HAMAP" id="MF_00956">
    <property type="entry name" value="GDP_fucose_synth"/>
    <property type="match status" value="1"/>
</dbReference>
<feature type="binding site" evidence="9">
    <location>
        <position position="141"/>
    </location>
    <ligand>
        <name>NADP(+)</name>
        <dbReference type="ChEBI" id="CHEBI:58349"/>
    </ligand>
</feature>
<feature type="binding site" evidence="9">
    <location>
        <position position="210"/>
    </location>
    <ligand>
        <name>substrate</name>
    </ligand>
</feature>
<comment type="function">
    <text evidence="9">Catalyzes the two-step NADP-dependent conversion of GDP-4-dehydro-6-deoxy-D-mannose to GDP-fucose, involving an epimerase and a reductase reaction.</text>
</comment>
<feature type="binding site" evidence="9">
    <location>
        <begin position="11"/>
        <end position="17"/>
    </location>
    <ligand>
        <name>NADP(+)</name>
        <dbReference type="ChEBI" id="CHEBI:58349"/>
    </ligand>
</feature>
<protein>
    <recommendedName>
        <fullName evidence="3 9">GDP-L-fucose synthase</fullName>
        <ecNumber evidence="3 9">1.1.1.271</ecNumber>
    </recommendedName>
    <alternativeName>
        <fullName evidence="9">GDP-4-keto-6-deoxy-D-mannose-3,5-epimerase-4-reductase</fullName>
    </alternativeName>
</protein>
<keyword evidence="7 9" id="KW-0511">Multifunctional enzyme</keyword>
<evidence type="ECO:0000256" key="5">
    <source>
        <dbReference type="ARBA" id="ARBA00023002"/>
    </source>
</evidence>
<evidence type="ECO:0000256" key="8">
    <source>
        <dbReference type="ARBA" id="ARBA00051935"/>
    </source>
</evidence>
<comment type="caution">
    <text evidence="9">Lacks conserved residue(s) required for the propagation of feature annotation.</text>
</comment>
<feature type="binding site" evidence="9">
    <location>
        <position position="203"/>
    </location>
    <ligand>
        <name>substrate</name>
    </ligand>
</feature>
<evidence type="ECO:0000256" key="9">
    <source>
        <dbReference type="HAMAP-Rule" id="MF_00956"/>
    </source>
</evidence>
<evidence type="ECO:0000256" key="6">
    <source>
        <dbReference type="ARBA" id="ARBA00023235"/>
    </source>
</evidence>
<dbReference type="SUPFAM" id="SSF51735">
    <property type="entry name" value="NAD(P)-binding Rossmann-fold domains"/>
    <property type="match status" value="1"/>
</dbReference>
<evidence type="ECO:0000313" key="11">
    <source>
        <dbReference type="EMBL" id="EMS69912.1"/>
    </source>
</evidence>
<proteinExistence type="inferred from homology"/>
<dbReference type="InterPro" id="IPR001509">
    <property type="entry name" value="Epimerase_deHydtase"/>
</dbReference>
<keyword evidence="5 9" id="KW-0560">Oxidoreductase</keyword>
<feature type="site" description="Important for catalytic activity" evidence="9">
    <location>
        <position position="108"/>
    </location>
</feature>
<dbReference type="eggNOG" id="COG0451">
    <property type="taxonomic scope" value="Bacteria"/>
</dbReference>
<dbReference type="Proteomes" id="UP000014155">
    <property type="component" value="Unassembled WGS sequence"/>
</dbReference>
<evidence type="ECO:0000256" key="2">
    <source>
        <dbReference type="ARBA" id="ARBA00005959"/>
    </source>
</evidence>
<evidence type="ECO:0000259" key="10">
    <source>
        <dbReference type="Pfam" id="PF01370"/>
    </source>
</evidence>
<organism evidence="11 12">
    <name type="scientific">Ruminiclostridium cellobioparum subsp. termitidis CT1112</name>
    <dbReference type="NCBI Taxonomy" id="1195236"/>
    <lineage>
        <taxon>Bacteria</taxon>
        <taxon>Bacillati</taxon>
        <taxon>Bacillota</taxon>
        <taxon>Clostridia</taxon>
        <taxon>Eubacteriales</taxon>
        <taxon>Oscillospiraceae</taxon>
        <taxon>Ruminiclostridium</taxon>
    </lineage>
</organism>
<dbReference type="InterPro" id="IPR036291">
    <property type="entry name" value="NAD(P)-bd_dom_sf"/>
</dbReference>
<dbReference type="PANTHER" id="PTHR43238">
    <property type="entry name" value="GDP-L-FUCOSE SYNTHASE"/>
    <property type="match status" value="1"/>
</dbReference>
<feature type="binding site" evidence="9">
    <location>
        <position position="188"/>
    </location>
    <ligand>
        <name>substrate</name>
    </ligand>
</feature>
<comment type="pathway">
    <text evidence="1 9">Nucleotide-sugar biosynthesis; GDP-L-fucose biosynthesis via de novo pathway; GDP-L-fucose from GDP-alpha-D-mannose: step 2/2.</text>
</comment>
<evidence type="ECO:0000256" key="4">
    <source>
        <dbReference type="ARBA" id="ARBA00022857"/>
    </source>
</evidence>
<evidence type="ECO:0000256" key="3">
    <source>
        <dbReference type="ARBA" id="ARBA00012371"/>
    </source>
</evidence>
<dbReference type="EMBL" id="AORV01000061">
    <property type="protein sequence ID" value="EMS69912.1"/>
    <property type="molecule type" value="Genomic_DNA"/>
</dbReference>
<dbReference type="UniPathway" id="UPA00128">
    <property type="reaction ID" value="UER00191"/>
</dbReference>
<evidence type="ECO:0000256" key="1">
    <source>
        <dbReference type="ARBA" id="ARBA00004883"/>
    </source>
</evidence>
<comment type="similarity">
    <text evidence="2 9">Belongs to the NAD(P)-dependent epimerase/dehydratase family. Fucose synthase subfamily.</text>
</comment>